<organism evidence="3 4">
    <name type="scientific">Micromonas pusilla virus SP1</name>
    <name type="common">MpV-SP1</name>
    <dbReference type="NCBI Taxonomy" id="373996"/>
    <lineage>
        <taxon>Viruses</taxon>
        <taxon>Varidnaviria</taxon>
        <taxon>Bamfordvirae</taxon>
        <taxon>Nucleocytoviricota</taxon>
        <taxon>Megaviricetes</taxon>
        <taxon>Algavirales</taxon>
        <taxon>Phycodnaviridae</taxon>
        <taxon>Prasinovirus</taxon>
        <taxon>Prasinovirus micromonas</taxon>
    </lineage>
</organism>
<reference evidence="3 4" key="1">
    <citation type="submission" date="2010-12" db="EMBL/GenBank/DDBJ databases">
        <title>The Genome Sequence of Micromonas pusilla virus SP1.</title>
        <authorList>
            <consortium name="The Broad Institute Genome Sequencing Platform"/>
            <person name="Henn M.R."/>
            <person name="Suttle C."/>
            <person name="Winget D."/>
            <person name="Chan A."/>
            <person name="Levin J."/>
            <person name="Malboeuf C."/>
            <person name="Casali M."/>
            <person name="Russ C."/>
            <person name="Lennon N."/>
            <person name="Chapman S.B."/>
            <person name="Erlich R."/>
            <person name="Young S.K."/>
            <person name="Yandava C."/>
            <person name="Zeng Q."/>
            <person name="Alvarado L."/>
            <person name="Anderson S."/>
            <person name="Berlin A."/>
            <person name="Chen Z."/>
            <person name="Freedman E."/>
            <person name="Gellesch M."/>
            <person name="Goldberg J."/>
            <person name="Green L."/>
            <person name="Griggs A."/>
            <person name="Gujja S."/>
            <person name="Heilman E.R."/>
            <person name="Heiman D."/>
            <person name="Hollinger A."/>
            <person name="Howarth C."/>
            <person name="Larson L."/>
            <person name="Mehta T."/>
            <person name="Pearson M."/>
            <person name="Roberts A."/>
            <person name="Ryan E."/>
            <person name="Saif S."/>
            <person name="Shea T."/>
            <person name="Shenoy N."/>
            <person name="Sisk P."/>
            <person name="Stolte C."/>
            <person name="Sykes S."/>
            <person name="White J."/>
            <person name="Haas B."/>
            <person name="Nusbaum C."/>
            <person name="Birren B."/>
        </authorList>
    </citation>
    <scope>NUCLEOTIDE SEQUENCE [LARGE SCALE GENOMIC DNA]</scope>
    <source>
        <strain evidence="3 4">SP1</strain>
    </source>
</reference>
<dbReference type="Pfam" id="PF07885">
    <property type="entry name" value="Ion_trans_2"/>
    <property type="match status" value="1"/>
</dbReference>
<dbReference type="Gene3D" id="1.10.287.70">
    <property type="match status" value="1"/>
</dbReference>
<evidence type="ECO:0000259" key="2">
    <source>
        <dbReference type="Pfam" id="PF07885"/>
    </source>
</evidence>
<gene>
    <name evidence="3" type="ORF">MPXG_00095</name>
</gene>
<evidence type="ECO:0000313" key="4">
    <source>
        <dbReference type="Proteomes" id="UP000232710"/>
    </source>
</evidence>
<protein>
    <recommendedName>
        <fullName evidence="2">Potassium channel domain-containing protein</fullName>
    </recommendedName>
</protein>
<dbReference type="SUPFAM" id="SSF81324">
    <property type="entry name" value="Voltage-gated potassium channels"/>
    <property type="match status" value="1"/>
</dbReference>
<keyword evidence="1" id="KW-0812">Transmembrane</keyword>
<dbReference type="Proteomes" id="UP000232710">
    <property type="component" value="Segment"/>
</dbReference>
<keyword evidence="1" id="KW-1133">Transmembrane helix</keyword>
<evidence type="ECO:0000256" key="1">
    <source>
        <dbReference type="SAM" id="Phobius"/>
    </source>
</evidence>
<sequence>MTPIDKFKLIVIVALLYGFIYSRMDPEEFGFSSPLDPYYFSFTTMSSVGYGDSSPKTDRAKLLVMTQQVFIFGEILKLLMFKRKSK</sequence>
<accession>G9E666</accession>
<feature type="transmembrane region" description="Helical" evidence="1">
    <location>
        <begin position="7"/>
        <end position="24"/>
    </location>
</feature>
<organismHost>
    <name type="scientific">Micromonas pusilla</name>
    <name type="common">Picoplanktonic green alga</name>
    <name type="synonym">Chromulina pusilla</name>
    <dbReference type="NCBI Taxonomy" id="38833"/>
</organismHost>
<keyword evidence="1" id="KW-0472">Membrane</keyword>
<dbReference type="SMR" id="G9E666"/>
<feature type="transmembrane region" description="Helical" evidence="1">
    <location>
        <begin position="62"/>
        <end position="81"/>
    </location>
</feature>
<keyword evidence="4" id="KW-1185">Reference proteome</keyword>
<evidence type="ECO:0000313" key="3">
    <source>
        <dbReference type="EMBL" id="AET84893.1"/>
    </source>
</evidence>
<name>G9E666_MPSP1</name>
<feature type="domain" description="Potassium channel" evidence="2">
    <location>
        <begin position="10"/>
        <end position="69"/>
    </location>
</feature>
<dbReference type="EMBL" id="JF974320">
    <property type="protein sequence ID" value="AET84893.1"/>
    <property type="molecule type" value="Genomic_DNA"/>
</dbReference>
<proteinExistence type="predicted"/>
<dbReference type="InterPro" id="IPR013099">
    <property type="entry name" value="K_chnl_dom"/>
</dbReference>